<gene>
    <name evidence="1" type="ORF">FA13DRAFT_1707615</name>
</gene>
<dbReference type="OrthoDB" id="3038402at2759"/>
<protein>
    <submittedName>
        <fullName evidence="1">Uncharacterized protein</fullName>
    </submittedName>
</protein>
<evidence type="ECO:0000313" key="1">
    <source>
        <dbReference type="EMBL" id="TEB34792.1"/>
    </source>
</evidence>
<comment type="caution">
    <text evidence="1">The sequence shown here is derived from an EMBL/GenBank/DDBJ whole genome shotgun (WGS) entry which is preliminary data.</text>
</comment>
<accession>A0A4Y7TMK4</accession>
<dbReference type="STRING" id="71717.A0A4Y7TMK4"/>
<proteinExistence type="predicted"/>
<dbReference type="Proteomes" id="UP000298030">
    <property type="component" value="Unassembled WGS sequence"/>
</dbReference>
<sequence>MTWMAWSSREVKTKHVGGNASHGRKSCASPYRSRLRALAPRVNGAQGAAWEYQRATALNEDLTVPSDAGNLSPMSFATSRAPIHRLPVEILSKVFRAHVDSNSRDTVGFVDDLEDYNPPVNPVPLTHVCRAWRVSAAGNSSLWTDIWITVASSSELFKLFLARSSPLPLDLTINITPRSLNSEFKLENIVNMLQQALDAPPANQAHPTTRNRIRSLEITTGTMAVATLIASIFEAHSLPSLVRLHLRPIETELMPMNNPNFKPPIRRSLVRLALFNCCRGIKADALRSILVSCVHLETLVLGGLQLEGAPTQPQLPPPNTAAAPTFRIPSLRTLVVASPVFHPADASTDLVKNCRDGCCCVFRDFTADNLEYLEIAGFVNEALTHLGSLITQRVSRPNTSPLTLRINVGDRLNVASDELERRLLSIPPNIHLHLYDRNFCSQDEISEAFDEWVEKAHTVTFYLPDSEDVREELEWSGDHPLTSYPRLDPIRGLIPVIIHPVSGNPFLPEEGGTTEIPKWFHNPDFFAV</sequence>
<reference evidence="1 2" key="1">
    <citation type="journal article" date="2019" name="Nat. Ecol. Evol.">
        <title>Megaphylogeny resolves global patterns of mushroom evolution.</title>
        <authorList>
            <person name="Varga T."/>
            <person name="Krizsan K."/>
            <person name="Foldi C."/>
            <person name="Dima B."/>
            <person name="Sanchez-Garcia M."/>
            <person name="Sanchez-Ramirez S."/>
            <person name="Szollosi G.J."/>
            <person name="Szarkandi J.G."/>
            <person name="Papp V."/>
            <person name="Albert L."/>
            <person name="Andreopoulos W."/>
            <person name="Angelini C."/>
            <person name="Antonin V."/>
            <person name="Barry K.W."/>
            <person name="Bougher N.L."/>
            <person name="Buchanan P."/>
            <person name="Buyck B."/>
            <person name="Bense V."/>
            <person name="Catcheside P."/>
            <person name="Chovatia M."/>
            <person name="Cooper J."/>
            <person name="Damon W."/>
            <person name="Desjardin D."/>
            <person name="Finy P."/>
            <person name="Geml J."/>
            <person name="Haridas S."/>
            <person name="Hughes K."/>
            <person name="Justo A."/>
            <person name="Karasinski D."/>
            <person name="Kautmanova I."/>
            <person name="Kiss B."/>
            <person name="Kocsube S."/>
            <person name="Kotiranta H."/>
            <person name="LaButti K.M."/>
            <person name="Lechner B.E."/>
            <person name="Liimatainen K."/>
            <person name="Lipzen A."/>
            <person name="Lukacs Z."/>
            <person name="Mihaltcheva S."/>
            <person name="Morgado L.N."/>
            <person name="Niskanen T."/>
            <person name="Noordeloos M.E."/>
            <person name="Ohm R.A."/>
            <person name="Ortiz-Santana B."/>
            <person name="Ovrebo C."/>
            <person name="Racz N."/>
            <person name="Riley R."/>
            <person name="Savchenko A."/>
            <person name="Shiryaev A."/>
            <person name="Soop K."/>
            <person name="Spirin V."/>
            <person name="Szebenyi C."/>
            <person name="Tomsovsky M."/>
            <person name="Tulloss R.E."/>
            <person name="Uehling J."/>
            <person name="Grigoriev I.V."/>
            <person name="Vagvolgyi C."/>
            <person name="Papp T."/>
            <person name="Martin F.M."/>
            <person name="Miettinen O."/>
            <person name="Hibbett D.S."/>
            <person name="Nagy L.G."/>
        </authorList>
    </citation>
    <scope>NUCLEOTIDE SEQUENCE [LARGE SCALE GENOMIC DNA]</scope>
    <source>
        <strain evidence="1 2">FP101781</strain>
    </source>
</reference>
<keyword evidence="2" id="KW-1185">Reference proteome</keyword>
<organism evidence="1 2">
    <name type="scientific">Coprinellus micaceus</name>
    <name type="common">Glistening ink-cap mushroom</name>
    <name type="synonym">Coprinus micaceus</name>
    <dbReference type="NCBI Taxonomy" id="71717"/>
    <lineage>
        <taxon>Eukaryota</taxon>
        <taxon>Fungi</taxon>
        <taxon>Dikarya</taxon>
        <taxon>Basidiomycota</taxon>
        <taxon>Agaricomycotina</taxon>
        <taxon>Agaricomycetes</taxon>
        <taxon>Agaricomycetidae</taxon>
        <taxon>Agaricales</taxon>
        <taxon>Agaricineae</taxon>
        <taxon>Psathyrellaceae</taxon>
        <taxon>Coprinellus</taxon>
    </lineage>
</organism>
<evidence type="ECO:0000313" key="2">
    <source>
        <dbReference type="Proteomes" id="UP000298030"/>
    </source>
</evidence>
<name>A0A4Y7TMK4_COPMI</name>
<dbReference type="AlphaFoldDB" id="A0A4Y7TMK4"/>
<dbReference type="EMBL" id="QPFP01000009">
    <property type="protein sequence ID" value="TEB34792.1"/>
    <property type="molecule type" value="Genomic_DNA"/>
</dbReference>